<organism evidence="2 3">
    <name type="scientific">Mycolicibacterium flavescens</name>
    <name type="common">Mycobacterium flavescens</name>
    <dbReference type="NCBI Taxonomy" id="1776"/>
    <lineage>
        <taxon>Bacteria</taxon>
        <taxon>Bacillati</taxon>
        <taxon>Actinomycetota</taxon>
        <taxon>Actinomycetes</taxon>
        <taxon>Mycobacteriales</taxon>
        <taxon>Mycobacteriaceae</taxon>
        <taxon>Mycolicibacterium</taxon>
    </lineage>
</organism>
<evidence type="ECO:0000313" key="3">
    <source>
        <dbReference type="Proteomes" id="UP000094053"/>
    </source>
</evidence>
<keyword evidence="3" id="KW-1185">Reference proteome</keyword>
<dbReference type="AlphaFoldDB" id="A0A1E3RAF3"/>
<dbReference type="EMBL" id="MIHA01000027">
    <property type="protein sequence ID" value="ODQ86910.1"/>
    <property type="molecule type" value="Genomic_DNA"/>
</dbReference>
<reference evidence="3" key="1">
    <citation type="submission" date="2016-09" db="EMBL/GenBank/DDBJ databases">
        <authorList>
            <person name="Greninger A.L."/>
            <person name="Jerome K.R."/>
            <person name="Mcnair B."/>
            <person name="Wallis C."/>
            <person name="Fang F."/>
        </authorList>
    </citation>
    <scope>NUCLEOTIDE SEQUENCE [LARGE SCALE GENOMIC DNA]</scope>
    <source>
        <strain evidence="3">M6</strain>
    </source>
</reference>
<dbReference type="RefSeq" id="WP_069416480.1">
    <property type="nucleotide sequence ID" value="NZ_JACKUL010000014.1"/>
</dbReference>
<dbReference type="Proteomes" id="UP000094053">
    <property type="component" value="Unassembled WGS sequence"/>
</dbReference>
<proteinExistence type="predicted"/>
<evidence type="ECO:0000256" key="1">
    <source>
        <dbReference type="SAM" id="MobiDB-lite"/>
    </source>
</evidence>
<evidence type="ECO:0000313" key="2">
    <source>
        <dbReference type="EMBL" id="ODQ86910.1"/>
    </source>
</evidence>
<accession>A0A1E3RAF3</accession>
<feature type="compositionally biased region" description="Acidic residues" evidence="1">
    <location>
        <begin position="1"/>
        <end position="18"/>
    </location>
</feature>
<gene>
    <name evidence="2" type="ORF">BHQ18_25670</name>
</gene>
<feature type="region of interest" description="Disordered" evidence="1">
    <location>
        <begin position="1"/>
        <end position="60"/>
    </location>
</feature>
<protein>
    <submittedName>
        <fullName evidence="2">Uncharacterized protein</fullName>
    </submittedName>
</protein>
<comment type="caution">
    <text evidence="2">The sequence shown here is derived from an EMBL/GenBank/DDBJ whole genome shotgun (WGS) entry which is preliminary data.</text>
</comment>
<sequence>MTPRPDDDESEQDVDQDDNVASSRAGKEGDDDGTYVGRTFSDDAIDAGETGAEARSNDGN</sequence>
<dbReference type="STRING" id="1776.BHQ18_25670"/>
<name>A0A1E3RAF3_MYCFV</name>
<dbReference type="OrthoDB" id="4632397at2"/>